<comment type="caution">
    <text evidence="2">The sequence shown here is derived from an EMBL/GenBank/DDBJ whole genome shotgun (WGS) entry which is preliminary data.</text>
</comment>
<proteinExistence type="predicted"/>
<evidence type="ECO:0000256" key="1">
    <source>
        <dbReference type="SAM" id="MobiDB-lite"/>
    </source>
</evidence>
<reference evidence="2 3" key="1">
    <citation type="submission" date="2024-02" db="EMBL/GenBank/DDBJ databases">
        <title>De novo assembly and annotation of 12 fungi associated with fruit tree decline syndrome in Ontario, Canada.</title>
        <authorList>
            <person name="Sulman M."/>
            <person name="Ellouze W."/>
            <person name="Ilyukhin E."/>
        </authorList>
    </citation>
    <scope>NUCLEOTIDE SEQUENCE [LARGE SCALE GENOMIC DNA]</scope>
    <source>
        <strain evidence="2 3">M169</strain>
    </source>
</reference>
<evidence type="ECO:0000313" key="2">
    <source>
        <dbReference type="EMBL" id="KAK7708767.1"/>
    </source>
</evidence>
<sequence length="74" mass="7859">MHWLTSNEHTATKKPAYANAYVRRSQQSGPSRSATDDTAVVQQPLMVATPTKLGPSVGDSGFSADPESNRSNPG</sequence>
<gene>
    <name evidence="2" type="ORF">SLS63_013424</name>
</gene>
<dbReference type="EMBL" id="JAKNSF020000179">
    <property type="protein sequence ID" value="KAK7708767.1"/>
    <property type="molecule type" value="Genomic_DNA"/>
</dbReference>
<dbReference type="Proteomes" id="UP001430848">
    <property type="component" value="Unassembled WGS sequence"/>
</dbReference>
<evidence type="ECO:0000313" key="3">
    <source>
        <dbReference type="Proteomes" id="UP001430848"/>
    </source>
</evidence>
<organism evidence="2 3">
    <name type="scientific">Diaporthe eres</name>
    <name type="common">Phomopsis oblonga</name>
    <dbReference type="NCBI Taxonomy" id="83184"/>
    <lineage>
        <taxon>Eukaryota</taxon>
        <taxon>Fungi</taxon>
        <taxon>Dikarya</taxon>
        <taxon>Ascomycota</taxon>
        <taxon>Pezizomycotina</taxon>
        <taxon>Sordariomycetes</taxon>
        <taxon>Sordariomycetidae</taxon>
        <taxon>Diaporthales</taxon>
        <taxon>Diaporthaceae</taxon>
        <taxon>Diaporthe</taxon>
        <taxon>Diaporthe eres species complex</taxon>
    </lineage>
</organism>
<feature type="non-terminal residue" evidence="2">
    <location>
        <position position="1"/>
    </location>
</feature>
<accession>A0ABR1NNL6</accession>
<feature type="compositionally biased region" description="Polar residues" evidence="1">
    <location>
        <begin position="24"/>
        <end position="33"/>
    </location>
</feature>
<feature type="region of interest" description="Disordered" evidence="1">
    <location>
        <begin position="1"/>
        <end position="74"/>
    </location>
</feature>
<protein>
    <submittedName>
        <fullName evidence="2">Uncharacterized protein</fullName>
    </submittedName>
</protein>
<keyword evidence="3" id="KW-1185">Reference proteome</keyword>
<name>A0ABR1NNL6_DIAER</name>